<evidence type="ECO:0000313" key="5">
    <source>
        <dbReference type="WBParaSite" id="maker-uti_cns_0005853-snap-gene-0.6-mRNA-1"/>
    </source>
</evidence>
<dbReference type="InterPro" id="IPR001314">
    <property type="entry name" value="Peptidase_S1A"/>
</dbReference>
<sequence length="382" mass="42671">MNTAFAPAAAAAASTSIRLTQLVVALMLIVCCCLTSAAADGAYAYDSYVTYGEWNAWGFCTNKCKQYRRRTCESKNFLWPCNNIFQQQDCFTGDCLININLTTVECGQRRDPVVQRIFGGVESQPHSWPWHVRLVRNRRNRRYGGVQQICGGTLIHPQFVLTARHCVVGNHRLRQVYAVVGDHDTREKHPNEQTRRVVKIRTHPGIRAGNLEYDVALLKLDWPVTLGNHVKLACLPPERHRVSELPTNTMCTAIGFGRQGRKAEDGPMSPTLREARLYLTDNSRCQEEYARTSVRINPLTHVCASASGSDTCSGDSGGGLFCSDKPAGTPDGAERWYLYGITSFGHPRGCGYHSGVFQRVSVLFDWLKNSIQADLRDGFPRN</sequence>
<dbReference type="Pfam" id="PF00089">
    <property type="entry name" value="Trypsin"/>
    <property type="match status" value="1"/>
</dbReference>
<dbReference type="GO" id="GO:0006508">
    <property type="term" value="P:proteolysis"/>
    <property type="evidence" value="ECO:0007669"/>
    <property type="project" value="InterPro"/>
</dbReference>
<dbReference type="Proteomes" id="UP000095280">
    <property type="component" value="Unplaced"/>
</dbReference>
<protein>
    <submittedName>
        <fullName evidence="4 5">Peptidase S1 domain-containing protein</fullName>
    </submittedName>
</protein>
<dbReference type="WBParaSite" id="maker-uti_cns_0005853-snap-gene-0.6-mRNA-1">
    <property type="protein sequence ID" value="maker-uti_cns_0005853-snap-gene-0.6-mRNA-1"/>
    <property type="gene ID" value="maker-uti_cns_0005853-snap-gene-0.6"/>
</dbReference>
<accession>A0A1I8GXG8</accession>
<dbReference type="FunFam" id="2.40.10.10:FF:000068">
    <property type="entry name" value="transmembrane protease serine 2"/>
    <property type="match status" value="1"/>
</dbReference>
<dbReference type="InterPro" id="IPR043504">
    <property type="entry name" value="Peptidase_S1_PA_chymotrypsin"/>
</dbReference>
<reference evidence="4 5" key="1">
    <citation type="submission" date="2016-11" db="UniProtKB">
        <authorList>
            <consortium name="WormBaseParasite"/>
        </authorList>
    </citation>
    <scope>IDENTIFICATION</scope>
</reference>
<dbReference type="PRINTS" id="PR00722">
    <property type="entry name" value="CHYMOTRYPSIN"/>
</dbReference>
<evidence type="ECO:0000256" key="1">
    <source>
        <dbReference type="ARBA" id="ARBA00023157"/>
    </source>
</evidence>
<dbReference type="GO" id="GO:0004252">
    <property type="term" value="F:serine-type endopeptidase activity"/>
    <property type="evidence" value="ECO:0007669"/>
    <property type="project" value="InterPro"/>
</dbReference>
<dbReference type="WBParaSite" id="maker-uti_cns_0003565-snap-gene-0.7-mRNA-1">
    <property type="protein sequence ID" value="maker-uti_cns_0003565-snap-gene-0.7-mRNA-1"/>
    <property type="gene ID" value="maker-uti_cns_0003565-snap-gene-0.7"/>
</dbReference>
<feature type="domain" description="Peptidase S1" evidence="2">
    <location>
        <begin position="117"/>
        <end position="372"/>
    </location>
</feature>
<proteinExistence type="predicted"/>
<dbReference type="CDD" id="cd00190">
    <property type="entry name" value="Tryp_SPc"/>
    <property type="match status" value="1"/>
</dbReference>
<keyword evidence="1" id="KW-1015">Disulfide bond</keyword>
<dbReference type="InterPro" id="IPR001254">
    <property type="entry name" value="Trypsin_dom"/>
</dbReference>
<dbReference type="SMART" id="SM00020">
    <property type="entry name" value="Tryp_SPc"/>
    <property type="match status" value="1"/>
</dbReference>
<dbReference type="PANTHER" id="PTHR24252">
    <property type="entry name" value="ACROSIN-RELATED"/>
    <property type="match status" value="1"/>
</dbReference>
<organism evidence="3 4">
    <name type="scientific">Macrostomum lignano</name>
    <dbReference type="NCBI Taxonomy" id="282301"/>
    <lineage>
        <taxon>Eukaryota</taxon>
        <taxon>Metazoa</taxon>
        <taxon>Spiralia</taxon>
        <taxon>Lophotrochozoa</taxon>
        <taxon>Platyhelminthes</taxon>
        <taxon>Rhabditophora</taxon>
        <taxon>Macrostomorpha</taxon>
        <taxon>Macrostomida</taxon>
        <taxon>Macrostomidae</taxon>
        <taxon>Macrostomum</taxon>
    </lineage>
</organism>
<dbReference type="PROSITE" id="PS50240">
    <property type="entry name" value="TRYPSIN_DOM"/>
    <property type="match status" value="1"/>
</dbReference>
<evidence type="ECO:0000313" key="4">
    <source>
        <dbReference type="WBParaSite" id="maker-uti_cns_0003565-snap-gene-0.7-mRNA-1"/>
    </source>
</evidence>
<dbReference type="STRING" id="282301.A0A1I8GXG8"/>
<dbReference type="InterPro" id="IPR000884">
    <property type="entry name" value="TSP1_rpt"/>
</dbReference>
<evidence type="ECO:0000259" key="2">
    <source>
        <dbReference type="PROSITE" id="PS50240"/>
    </source>
</evidence>
<evidence type="ECO:0000313" key="3">
    <source>
        <dbReference type="Proteomes" id="UP000095280"/>
    </source>
</evidence>
<dbReference type="AlphaFoldDB" id="A0A1I8GXG8"/>
<keyword evidence="3" id="KW-1185">Reference proteome</keyword>
<dbReference type="PANTHER" id="PTHR24252:SF7">
    <property type="entry name" value="HYALIN"/>
    <property type="match status" value="1"/>
</dbReference>
<dbReference type="OrthoDB" id="10004439at2759"/>
<dbReference type="Gene3D" id="2.40.10.10">
    <property type="entry name" value="Trypsin-like serine proteases"/>
    <property type="match status" value="1"/>
</dbReference>
<dbReference type="InterPro" id="IPR009003">
    <property type="entry name" value="Peptidase_S1_PA"/>
</dbReference>
<dbReference type="SMART" id="SM00209">
    <property type="entry name" value="TSP1"/>
    <property type="match status" value="1"/>
</dbReference>
<name>A0A1I8GXG8_9PLAT</name>
<dbReference type="SUPFAM" id="SSF50494">
    <property type="entry name" value="Trypsin-like serine proteases"/>
    <property type="match status" value="1"/>
</dbReference>